<dbReference type="GO" id="GO:0005655">
    <property type="term" value="C:nucleolar ribonuclease P complex"/>
    <property type="evidence" value="ECO:0007669"/>
    <property type="project" value="InterPro"/>
</dbReference>
<dbReference type="GO" id="GO:0000171">
    <property type="term" value="F:ribonuclease MRP activity"/>
    <property type="evidence" value="ECO:0007669"/>
    <property type="project" value="TreeGrafter"/>
</dbReference>
<feature type="region of interest" description="Disordered" evidence="1">
    <location>
        <begin position="1"/>
        <end position="34"/>
    </location>
</feature>
<dbReference type="GO" id="GO:0000172">
    <property type="term" value="C:ribonuclease MRP complex"/>
    <property type="evidence" value="ECO:0007669"/>
    <property type="project" value="InterPro"/>
</dbReference>
<dbReference type="EMBL" id="JAULSR010000001">
    <property type="protein sequence ID" value="KAK0635491.1"/>
    <property type="molecule type" value="Genomic_DNA"/>
</dbReference>
<dbReference type="Proteomes" id="UP001174934">
    <property type="component" value="Unassembled WGS sequence"/>
</dbReference>
<proteinExistence type="predicted"/>
<dbReference type="GO" id="GO:0000294">
    <property type="term" value="P:nuclear-transcribed mRNA catabolic process, RNase MRP-dependent"/>
    <property type="evidence" value="ECO:0007669"/>
    <property type="project" value="TreeGrafter"/>
</dbReference>
<keyword evidence="4" id="KW-1185">Reference proteome</keyword>
<dbReference type="Pfam" id="PF20976">
    <property type="entry name" value="Pop8"/>
    <property type="match status" value="1"/>
</dbReference>
<evidence type="ECO:0000313" key="4">
    <source>
        <dbReference type="Proteomes" id="UP001174934"/>
    </source>
</evidence>
<feature type="domain" description="Ribonucleases P/MRP subunit Pop8-like" evidence="2">
    <location>
        <begin position="44"/>
        <end position="119"/>
    </location>
</feature>
<dbReference type="GO" id="GO:0004526">
    <property type="term" value="F:ribonuclease P activity"/>
    <property type="evidence" value="ECO:0007669"/>
    <property type="project" value="TreeGrafter"/>
</dbReference>
<name>A0AA39XK49_9PEZI</name>
<accession>A0AA39XK49</accession>
<reference evidence="3" key="1">
    <citation type="submission" date="2023-06" db="EMBL/GenBank/DDBJ databases">
        <title>Genome-scale phylogeny and comparative genomics of the fungal order Sordariales.</title>
        <authorList>
            <consortium name="Lawrence Berkeley National Laboratory"/>
            <person name="Hensen N."/>
            <person name="Bonometti L."/>
            <person name="Westerberg I."/>
            <person name="Brannstrom I.O."/>
            <person name="Guillou S."/>
            <person name="Cros-Aarteil S."/>
            <person name="Calhoun S."/>
            <person name="Haridas S."/>
            <person name="Kuo A."/>
            <person name="Mondo S."/>
            <person name="Pangilinan J."/>
            <person name="Riley R."/>
            <person name="LaButti K."/>
            <person name="Andreopoulos B."/>
            <person name="Lipzen A."/>
            <person name="Chen C."/>
            <person name="Yanf M."/>
            <person name="Daum C."/>
            <person name="Ng V."/>
            <person name="Clum A."/>
            <person name="Steindorff A."/>
            <person name="Ohm R."/>
            <person name="Martin F."/>
            <person name="Silar P."/>
            <person name="Natvig D."/>
            <person name="Lalanne C."/>
            <person name="Gautier V."/>
            <person name="Ament-velasquez S.L."/>
            <person name="Kruys A."/>
            <person name="Hutchinson M.I."/>
            <person name="Powell A.J."/>
            <person name="Barry K."/>
            <person name="Miller A.N."/>
            <person name="Grigoriev I.V."/>
            <person name="Debuchy R."/>
            <person name="Gladieux P."/>
            <person name="Thoren M.H."/>
            <person name="Johannesson H."/>
        </authorList>
    </citation>
    <scope>NUCLEOTIDE SEQUENCE</scope>
    <source>
        <strain evidence="3">SMH3391-2</strain>
    </source>
</reference>
<comment type="caution">
    <text evidence="3">The sequence shown here is derived from an EMBL/GenBank/DDBJ whole genome shotgun (WGS) entry which is preliminary data.</text>
</comment>
<dbReference type="GO" id="GO:0008033">
    <property type="term" value="P:tRNA processing"/>
    <property type="evidence" value="ECO:0007669"/>
    <property type="project" value="InterPro"/>
</dbReference>
<dbReference type="InterPro" id="IPR020347">
    <property type="entry name" value="Pop8"/>
</dbReference>
<sequence length="155" mass="16339">MDIDTPSSPHPPPITTTTTTTGNNNNTSKKTTRELGSCTIKSPPFSYAHLSVAAACPSSSYSDLDALQVRAYCSAALRQFLGDTGAAIAIDILSVQGRDCWVRAPRPDLGAFAAAITAFAGISRDGSTLLLQLQACGDWLGALLGRTDEHKLWVS</sequence>
<feature type="compositionally biased region" description="Low complexity" evidence="1">
    <location>
        <begin position="15"/>
        <end position="29"/>
    </location>
</feature>
<dbReference type="PANTHER" id="PTHR28173:SF1">
    <property type="entry name" value="RIBONUCLEASES P_MRP PROTEIN SUBUNIT POP8"/>
    <property type="match status" value="1"/>
</dbReference>
<dbReference type="GO" id="GO:0034965">
    <property type="term" value="P:intronic box C/D snoRNA processing"/>
    <property type="evidence" value="ECO:0007669"/>
    <property type="project" value="TreeGrafter"/>
</dbReference>
<organism evidence="3 4">
    <name type="scientific">Bombardia bombarda</name>
    <dbReference type="NCBI Taxonomy" id="252184"/>
    <lineage>
        <taxon>Eukaryota</taxon>
        <taxon>Fungi</taxon>
        <taxon>Dikarya</taxon>
        <taxon>Ascomycota</taxon>
        <taxon>Pezizomycotina</taxon>
        <taxon>Sordariomycetes</taxon>
        <taxon>Sordariomycetidae</taxon>
        <taxon>Sordariales</taxon>
        <taxon>Lasiosphaeriaceae</taxon>
        <taxon>Bombardia</taxon>
    </lineage>
</organism>
<dbReference type="InterPro" id="IPR049128">
    <property type="entry name" value="Pop8-like_dom"/>
</dbReference>
<evidence type="ECO:0000259" key="2">
    <source>
        <dbReference type="Pfam" id="PF20976"/>
    </source>
</evidence>
<evidence type="ECO:0000313" key="3">
    <source>
        <dbReference type="EMBL" id="KAK0635491.1"/>
    </source>
</evidence>
<dbReference type="PANTHER" id="PTHR28173">
    <property type="entry name" value="RIBONUCLEASES P/MRP PROTEIN SUBUNIT POP8"/>
    <property type="match status" value="1"/>
</dbReference>
<dbReference type="AlphaFoldDB" id="A0AA39XK49"/>
<evidence type="ECO:0000256" key="1">
    <source>
        <dbReference type="SAM" id="MobiDB-lite"/>
    </source>
</evidence>
<gene>
    <name evidence="3" type="ORF">B0T17DRAFT_485130</name>
</gene>
<protein>
    <recommendedName>
        <fullName evidence="2">Ribonucleases P/MRP subunit Pop8-like domain-containing protein</fullName>
    </recommendedName>
</protein>